<dbReference type="AlphaFoldDB" id="A0A508TQK7"/>
<proteinExistence type="predicted"/>
<name>A0A508TQK7_9BRAD</name>
<dbReference type="Proteomes" id="UP000328092">
    <property type="component" value="Unassembled WGS sequence"/>
</dbReference>
<comment type="caution">
    <text evidence="1">The sequence shown here is derived from an EMBL/GenBank/DDBJ whole genome shotgun (WGS) entry which is preliminary data.</text>
</comment>
<dbReference type="EMBL" id="CAADFC020000028">
    <property type="protein sequence ID" value="VIO76494.1"/>
    <property type="molecule type" value="Genomic_DNA"/>
</dbReference>
<dbReference type="RefSeq" id="WP_139863168.1">
    <property type="nucleotide sequence ID" value="NZ_CAADFC020000028.1"/>
</dbReference>
<protein>
    <submittedName>
        <fullName evidence="1">Uncharacterized protein</fullName>
    </submittedName>
</protein>
<organism evidence="1 2">
    <name type="scientific">Bradyrhizobium ivorense</name>
    <dbReference type="NCBI Taxonomy" id="2511166"/>
    <lineage>
        <taxon>Bacteria</taxon>
        <taxon>Pseudomonadati</taxon>
        <taxon>Pseudomonadota</taxon>
        <taxon>Alphaproteobacteria</taxon>
        <taxon>Hyphomicrobiales</taxon>
        <taxon>Nitrobacteraceae</taxon>
        <taxon>Bradyrhizobium</taxon>
    </lineage>
</organism>
<sequence>MPFAMFLPRSDVREPELAGFLCRASRDGDGALSGILAATAMSDDDPALQNPELVLVRGFR</sequence>
<reference evidence="1" key="1">
    <citation type="submission" date="2019-02" db="EMBL/GenBank/DDBJ databases">
        <authorList>
            <person name="Pothier F.J."/>
        </authorList>
    </citation>
    <scope>NUCLEOTIDE SEQUENCE</scope>
    <source>
        <strain evidence="1">CI-1B</strain>
    </source>
</reference>
<keyword evidence="2" id="KW-1185">Reference proteome</keyword>
<accession>A0A508TQK7</accession>
<evidence type="ECO:0000313" key="1">
    <source>
        <dbReference type="EMBL" id="VIO76494.1"/>
    </source>
</evidence>
<gene>
    <name evidence="1" type="ORF">CI1B_64990</name>
</gene>
<evidence type="ECO:0000313" key="2">
    <source>
        <dbReference type="Proteomes" id="UP000328092"/>
    </source>
</evidence>